<proteinExistence type="predicted"/>
<accession>A0A8D8S0K7</accession>
<dbReference type="EMBL" id="HBUF01197804">
    <property type="protein sequence ID" value="CAG6660730.1"/>
    <property type="molecule type" value="Transcribed_RNA"/>
</dbReference>
<dbReference type="EMBL" id="HBUF01197805">
    <property type="protein sequence ID" value="CAG6660732.1"/>
    <property type="molecule type" value="Transcribed_RNA"/>
</dbReference>
<organism evidence="1">
    <name type="scientific">Cacopsylla melanoneura</name>
    <dbReference type="NCBI Taxonomy" id="428564"/>
    <lineage>
        <taxon>Eukaryota</taxon>
        <taxon>Metazoa</taxon>
        <taxon>Ecdysozoa</taxon>
        <taxon>Arthropoda</taxon>
        <taxon>Hexapoda</taxon>
        <taxon>Insecta</taxon>
        <taxon>Pterygota</taxon>
        <taxon>Neoptera</taxon>
        <taxon>Paraneoptera</taxon>
        <taxon>Hemiptera</taxon>
        <taxon>Sternorrhyncha</taxon>
        <taxon>Psylloidea</taxon>
        <taxon>Psyllidae</taxon>
        <taxon>Psyllinae</taxon>
        <taxon>Cacopsylla</taxon>
    </lineage>
</organism>
<dbReference type="AlphaFoldDB" id="A0A8D8S0K7"/>
<name>A0A8D8S0K7_9HEMI</name>
<sequence>MHISLRSFLRRIESHQFLGFEETLQMSHLPNSHTHENTQLSERPPEHALIGTLTGYTEPFFSVTLIVLLLGDLIYLVQQLSHSQLQLGQFVFLRNLSVVNSVFAHLNVQMYSQL</sequence>
<protein>
    <submittedName>
        <fullName evidence="1">Uncharacterized protein</fullName>
    </submittedName>
</protein>
<evidence type="ECO:0000313" key="1">
    <source>
        <dbReference type="EMBL" id="CAG6660730.1"/>
    </source>
</evidence>
<reference evidence="1" key="1">
    <citation type="submission" date="2021-05" db="EMBL/GenBank/DDBJ databases">
        <authorList>
            <person name="Alioto T."/>
            <person name="Alioto T."/>
            <person name="Gomez Garrido J."/>
        </authorList>
    </citation>
    <scope>NUCLEOTIDE SEQUENCE</scope>
</reference>